<name>A0A0C4DRH0_MAGP6</name>
<proteinExistence type="predicted"/>
<dbReference type="EMBL" id="ADBL01000618">
    <property type="status" value="NOT_ANNOTATED_CDS"/>
    <property type="molecule type" value="Genomic_DNA"/>
</dbReference>
<protein>
    <submittedName>
        <fullName evidence="1 2">Uncharacterized protein</fullName>
    </submittedName>
</protein>
<gene>
    <name evidence="1" type="ORF">MAPG_02478</name>
</gene>
<accession>A0A0C4DRH0</accession>
<reference evidence="2" key="4">
    <citation type="journal article" date="2015" name="G3 (Bethesda)">
        <title>Genome sequences of three phytopathogenic species of the Magnaporthaceae family of fungi.</title>
        <authorList>
            <person name="Okagaki L.H."/>
            <person name="Nunes C.C."/>
            <person name="Sailsbery J."/>
            <person name="Clay B."/>
            <person name="Brown D."/>
            <person name="John T."/>
            <person name="Oh Y."/>
            <person name="Young N."/>
            <person name="Fitzgerald M."/>
            <person name="Haas B.J."/>
            <person name="Zeng Q."/>
            <person name="Young S."/>
            <person name="Adiconis X."/>
            <person name="Fan L."/>
            <person name="Levin J.Z."/>
            <person name="Mitchell T.K."/>
            <person name="Okubara P.A."/>
            <person name="Farman M.L."/>
            <person name="Kohn L.M."/>
            <person name="Birren B."/>
            <person name="Ma L.-J."/>
            <person name="Dean R.A."/>
        </authorList>
    </citation>
    <scope>NUCLEOTIDE SEQUENCE</scope>
    <source>
        <strain evidence="2">ATCC 64411 / 73-15</strain>
    </source>
</reference>
<evidence type="ECO:0000313" key="3">
    <source>
        <dbReference type="Proteomes" id="UP000011715"/>
    </source>
</evidence>
<dbReference type="AlphaFoldDB" id="A0A0C4DRH0"/>
<reference evidence="3" key="2">
    <citation type="submission" date="2010-05" db="EMBL/GenBank/DDBJ databases">
        <title>The genome sequence of Magnaporthe poae strain ATCC 64411.</title>
        <authorList>
            <person name="Ma L.-J."/>
            <person name="Dead R."/>
            <person name="Young S."/>
            <person name="Zeng Q."/>
            <person name="Koehrsen M."/>
            <person name="Alvarado L."/>
            <person name="Berlin A."/>
            <person name="Chapman S.B."/>
            <person name="Chen Z."/>
            <person name="Freedman E."/>
            <person name="Gellesch M."/>
            <person name="Goldberg J."/>
            <person name="Griggs A."/>
            <person name="Gujja S."/>
            <person name="Heilman E.R."/>
            <person name="Heiman D."/>
            <person name="Hepburn T."/>
            <person name="Howarth C."/>
            <person name="Jen D."/>
            <person name="Larson L."/>
            <person name="Mehta T."/>
            <person name="Neiman D."/>
            <person name="Pearson M."/>
            <person name="Roberts A."/>
            <person name="Saif S."/>
            <person name="Shea T."/>
            <person name="Shenoy N."/>
            <person name="Sisk P."/>
            <person name="Stolte C."/>
            <person name="Sykes S."/>
            <person name="Walk T."/>
            <person name="White J."/>
            <person name="Yandava C."/>
            <person name="Haas B."/>
            <person name="Nusbaum C."/>
            <person name="Birren B."/>
        </authorList>
    </citation>
    <scope>NUCLEOTIDE SEQUENCE [LARGE SCALE GENOMIC DNA]</scope>
    <source>
        <strain evidence="3">ATCC 64411 / 73-15</strain>
    </source>
</reference>
<reference evidence="1" key="3">
    <citation type="submission" date="2011-03" db="EMBL/GenBank/DDBJ databases">
        <title>Annotation of Magnaporthe poae ATCC 64411.</title>
        <authorList>
            <person name="Ma L.-J."/>
            <person name="Dead R."/>
            <person name="Young S.K."/>
            <person name="Zeng Q."/>
            <person name="Gargeya S."/>
            <person name="Fitzgerald M."/>
            <person name="Haas B."/>
            <person name="Abouelleil A."/>
            <person name="Alvarado L."/>
            <person name="Arachchi H.M."/>
            <person name="Berlin A."/>
            <person name="Brown A."/>
            <person name="Chapman S.B."/>
            <person name="Chen Z."/>
            <person name="Dunbar C."/>
            <person name="Freedman E."/>
            <person name="Gearin G."/>
            <person name="Gellesch M."/>
            <person name="Goldberg J."/>
            <person name="Griggs A."/>
            <person name="Gujja S."/>
            <person name="Heiman D."/>
            <person name="Howarth C."/>
            <person name="Larson L."/>
            <person name="Lui A."/>
            <person name="MacDonald P.J.P."/>
            <person name="Mehta T."/>
            <person name="Montmayeur A."/>
            <person name="Murphy C."/>
            <person name="Neiman D."/>
            <person name="Pearson M."/>
            <person name="Priest M."/>
            <person name="Roberts A."/>
            <person name="Saif S."/>
            <person name="Shea T."/>
            <person name="Shenoy N."/>
            <person name="Sisk P."/>
            <person name="Stolte C."/>
            <person name="Sykes S."/>
            <person name="Yandava C."/>
            <person name="Wortman J."/>
            <person name="Nusbaum C."/>
            <person name="Birren B."/>
        </authorList>
    </citation>
    <scope>NUCLEOTIDE SEQUENCE</scope>
    <source>
        <strain evidence="1">ATCC 64411</strain>
    </source>
</reference>
<keyword evidence="3" id="KW-1185">Reference proteome</keyword>
<evidence type="ECO:0000313" key="1">
    <source>
        <dbReference type="EMBL" id="KLU83418.1"/>
    </source>
</evidence>
<reference evidence="1" key="1">
    <citation type="submission" date="2010-05" db="EMBL/GenBank/DDBJ databases">
        <title>The Genome Sequence of Magnaporthe poae strain ATCC 64411.</title>
        <authorList>
            <consortium name="The Broad Institute Genome Sequencing Platform"/>
            <consortium name="Broad Institute Genome Sequencing Center for Infectious Disease"/>
            <person name="Ma L.-J."/>
            <person name="Dead R."/>
            <person name="Young S."/>
            <person name="Zeng Q."/>
            <person name="Koehrsen M."/>
            <person name="Alvarado L."/>
            <person name="Berlin A."/>
            <person name="Chapman S.B."/>
            <person name="Chen Z."/>
            <person name="Freedman E."/>
            <person name="Gellesch M."/>
            <person name="Goldberg J."/>
            <person name="Griggs A."/>
            <person name="Gujja S."/>
            <person name="Heilman E.R."/>
            <person name="Heiman D."/>
            <person name="Hepburn T."/>
            <person name="Howarth C."/>
            <person name="Jen D."/>
            <person name="Larson L."/>
            <person name="Mehta T."/>
            <person name="Neiman D."/>
            <person name="Pearson M."/>
            <person name="Roberts A."/>
            <person name="Saif S."/>
            <person name="Shea T."/>
            <person name="Shenoy N."/>
            <person name="Sisk P."/>
            <person name="Stolte C."/>
            <person name="Sykes S."/>
            <person name="Walk T."/>
            <person name="White J."/>
            <person name="Yandava C."/>
            <person name="Haas B."/>
            <person name="Nusbaum C."/>
            <person name="Birren B."/>
        </authorList>
    </citation>
    <scope>NUCLEOTIDE SEQUENCE</scope>
    <source>
        <strain evidence="1">ATCC 64411</strain>
    </source>
</reference>
<dbReference type="EnsemblFungi" id="MAPG_02478T0">
    <property type="protein sequence ID" value="MAPG_02478T0"/>
    <property type="gene ID" value="MAPG_02478"/>
</dbReference>
<dbReference type="Proteomes" id="UP000011715">
    <property type="component" value="Unassembled WGS sequence"/>
</dbReference>
<sequence>MARKEIAGYGIEVRWRRWDRFVAEIRQSTAAVFCVTRRFKTVKATRRVCGLCSFECVRAAGLAATIHMYLVGEEARERSWVGRSTRCASPGAA</sequence>
<dbReference type="EMBL" id="GL876967">
    <property type="protein sequence ID" value="KLU83418.1"/>
    <property type="molecule type" value="Genomic_DNA"/>
</dbReference>
<organism evidence="2 3">
    <name type="scientific">Magnaporthiopsis poae (strain ATCC 64411 / 73-15)</name>
    <name type="common">Kentucky bluegrass fungus</name>
    <name type="synonym">Magnaporthe poae</name>
    <dbReference type="NCBI Taxonomy" id="644358"/>
    <lineage>
        <taxon>Eukaryota</taxon>
        <taxon>Fungi</taxon>
        <taxon>Dikarya</taxon>
        <taxon>Ascomycota</taxon>
        <taxon>Pezizomycotina</taxon>
        <taxon>Sordariomycetes</taxon>
        <taxon>Sordariomycetidae</taxon>
        <taxon>Magnaporthales</taxon>
        <taxon>Magnaporthaceae</taxon>
        <taxon>Magnaporthiopsis</taxon>
    </lineage>
</organism>
<reference evidence="2" key="5">
    <citation type="submission" date="2015-06" db="UniProtKB">
        <authorList>
            <consortium name="EnsemblFungi"/>
        </authorList>
    </citation>
    <scope>IDENTIFICATION</scope>
    <source>
        <strain evidence="2">ATCC 64411</strain>
    </source>
</reference>
<dbReference type="VEuPathDB" id="FungiDB:MAPG_02478"/>
<evidence type="ECO:0000313" key="2">
    <source>
        <dbReference type="EnsemblFungi" id="MAPG_02478T0"/>
    </source>
</evidence>